<proteinExistence type="predicted"/>
<dbReference type="GO" id="GO:0016791">
    <property type="term" value="F:phosphatase activity"/>
    <property type="evidence" value="ECO:0007669"/>
    <property type="project" value="TreeGrafter"/>
</dbReference>
<dbReference type="eggNOG" id="COG0561">
    <property type="taxonomic scope" value="Bacteria"/>
</dbReference>
<dbReference type="PANTHER" id="PTHR10000:SF25">
    <property type="entry name" value="PHOSPHATASE YKRA-RELATED"/>
    <property type="match status" value="1"/>
</dbReference>
<dbReference type="InterPro" id="IPR036412">
    <property type="entry name" value="HAD-like_sf"/>
</dbReference>
<dbReference type="HOGENOM" id="CLU_044146_1_3_11"/>
<evidence type="ECO:0000313" key="1">
    <source>
        <dbReference type="EMBL" id="EJZ84821.1"/>
    </source>
</evidence>
<dbReference type="RefSeq" id="WP_009138660.1">
    <property type="nucleotide sequence ID" value="NZ_JH815198.1"/>
</dbReference>
<dbReference type="GO" id="GO:0000287">
    <property type="term" value="F:magnesium ion binding"/>
    <property type="evidence" value="ECO:0007669"/>
    <property type="project" value="TreeGrafter"/>
</dbReference>
<dbReference type="PANTHER" id="PTHR10000">
    <property type="entry name" value="PHOSPHOSERINE PHOSPHATASE"/>
    <property type="match status" value="1"/>
</dbReference>
<dbReference type="Gene3D" id="3.40.50.1000">
    <property type="entry name" value="HAD superfamily/HAD-like"/>
    <property type="match status" value="1"/>
</dbReference>
<organism evidence="1 2">
    <name type="scientific">Slackia piriformis YIT 12062</name>
    <dbReference type="NCBI Taxonomy" id="742818"/>
    <lineage>
        <taxon>Bacteria</taxon>
        <taxon>Bacillati</taxon>
        <taxon>Actinomycetota</taxon>
        <taxon>Coriobacteriia</taxon>
        <taxon>Eggerthellales</taxon>
        <taxon>Eggerthellaceae</taxon>
        <taxon>Slackia</taxon>
    </lineage>
</organism>
<dbReference type="PATRIC" id="fig|742818.3.peg.472"/>
<comment type="caution">
    <text evidence="1">The sequence shown here is derived from an EMBL/GenBank/DDBJ whole genome shotgun (WGS) entry which is preliminary data.</text>
</comment>
<name>K0YMW6_9ACTN</name>
<accession>K0YMW6</accession>
<dbReference type="Pfam" id="PF08282">
    <property type="entry name" value="Hydrolase_3"/>
    <property type="match status" value="2"/>
</dbReference>
<dbReference type="InParanoid" id="K0YMW6"/>
<sequence>MRKRYFFFDIDGTLAAGPIANRRVPESAAFALQHLREQGHFTAICTGRGYAMALPYLKEHGFSDMVCDGGNGIVLDGVLRGVEPLDREACIRVLEECDRLGRPWALSCDLTRRRYTRVPEFDDLAHDAYMDTVVDPNLDYHAIDCFYKLFLPCTEREEAPLSSLSFVPTARFSPYVLFVEPVDKGNGVKRVMDVYGADYADAVVFGDGSNDISMFLPEWTCVAMGNAIDELKARADFVTTDADKDGILNACRHYGWVS</sequence>
<dbReference type="Gene3D" id="3.30.1240.10">
    <property type="match status" value="1"/>
</dbReference>
<dbReference type="AlphaFoldDB" id="K0YMW6"/>
<keyword evidence="2" id="KW-1185">Reference proteome</keyword>
<dbReference type="InterPro" id="IPR023214">
    <property type="entry name" value="HAD_sf"/>
</dbReference>
<keyword evidence="1" id="KW-0378">Hydrolase</keyword>
<gene>
    <name evidence="1" type="ORF">HMPREF9451_00426</name>
</gene>
<evidence type="ECO:0000313" key="2">
    <source>
        <dbReference type="Proteomes" id="UP000006069"/>
    </source>
</evidence>
<protein>
    <submittedName>
        <fullName evidence="1">Cof-like hydrolase</fullName>
    </submittedName>
</protein>
<reference evidence="1 2" key="1">
    <citation type="submission" date="2012-08" db="EMBL/GenBank/DDBJ databases">
        <title>The Genome Sequence of Slackia piriformis YIT 12062.</title>
        <authorList>
            <consortium name="The Broad Institute Genome Sequencing Platform"/>
            <person name="Earl A."/>
            <person name="Ward D."/>
            <person name="Feldgarden M."/>
            <person name="Gevers D."/>
            <person name="Morotomi M."/>
            <person name="Walker B."/>
            <person name="Young S.K."/>
            <person name="Zeng Q."/>
            <person name="Gargeya S."/>
            <person name="Fitzgerald M."/>
            <person name="Haas B."/>
            <person name="Abouelleil A."/>
            <person name="Alvarado L."/>
            <person name="Arachchi H.M."/>
            <person name="Berlin A.M."/>
            <person name="Chapman S.B."/>
            <person name="Goldberg J."/>
            <person name="Griggs A."/>
            <person name="Gujja S."/>
            <person name="Hansen M."/>
            <person name="Howarth C."/>
            <person name="Imamovic A."/>
            <person name="Larimer J."/>
            <person name="McCowen C."/>
            <person name="Montmayeur A."/>
            <person name="Murphy C."/>
            <person name="Neiman D."/>
            <person name="Pearson M."/>
            <person name="Priest M."/>
            <person name="Roberts A."/>
            <person name="Saif S."/>
            <person name="Shea T."/>
            <person name="Sisk P."/>
            <person name="Sykes S."/>
            <person name="Wortman J."/>
            <person name="Nusbaum C."/>
            <person name="Birren B."/>
        </authorList>
    </citation>
    <scope>NUCLEOTIDE SEQUENCE [LARGE SCALE GENOMIC DNA]</scope>
    <source>
        <strain evidence="1 2">YIT 12062</strain>
    </source>
</reference>
<dbReference type="EMBL" id="ADMD01000001">
    <property type="protein sequence ID" value="EJZ84821.1"/>
    <property type="molecule type" value="Genomic_DNA"/>
</dbReference>
<dbReference type="OrthoDB" id="3180855at2"/>
<dbReference type="SUPFAM" id="SSF56784">
    <property type="entry name" value="HAD-like"/>
    <property type="match status" value="1"/>
</dbReference>
<dbReference type="Proteomes" id="UP000006069">
    <property type="component" value="Unassembled WGS sequence"/>
</dbReference>
<dbReference type="GO" id="GO:0005829">
    <property type="term" value="C:cytosol"/>
    <property type="evidence" value="ECO:0007669"/>
    <property type="project" value="TreeGrafter"/>
</dbReference>